<evidence type="ECO:0000313" key="2">
    <source>
        <dbReference type="EMBL" id="TGC11327.1"/>
    </source>
</evidence>
<accession>A0A4E0PZY6</accession>
<evidence type="ECO:0000259" key="1">
    <source>
        <dbReference type="Pfam" id="PF08350"/>
    </source>
</evidence>
<sequence length="260" mass="30018">MKEGPKTKEVIKDFFDFPWKSMIPQVKKLLEWNLVSYDRDTYALTPTGEAIVENMEKLLMSLNVHEKNMDYWIDHDLSPIPKDLLHRIGELGACEVLEPNLPSIFEQQEEMLKRIDGSSHISTLISIYHPSYLLPYSSFLEQGVDVNVIMTEQVYNILKGDTHSDITVSSSENTLSQSLKREYKKEIEILFKNGNSHISIYRQAVKPVSITVSDQCMSFSLLDKNGRYTNRIILSSEPTAIAWGEELFQYYKKRSDILND</sequence>
<dbReference type="EMBL" id="PGGK01000001">
    <property type="protein sequence ID" value="TGC11327.1"/>
    <property type="molecule type" value="Genomic_DNA"/>
</dbReference>
<dbReference type="RefSeq" id="WP_135387763.1">
    <property type="nucleotide sequence ID" value="NZ_PGGK01000001.1"/>
</dbReference>
<dbReference type="Proteomes" id="UP000297295">
    <property type="component" value="Unassembled WGS sequence"/>
</dbReference>
<dbReference type="SUPFAM" id="SSF46785">
    <property type="entry name" value="Winged helix' DNA-binding domain"/>
    <property type="match status" value="1"/>
</dbReference>
<dbReference type="InterPro" id="IPR036390">
    <property type="entry name" value="WH_DNA-bd_sf"/>
</dbReference>
<protein>
    <recommendedName>
        <fullName evidence="1">Methanogenesis regulatory protein FilR1 middle domain-containing protein</fullName>
    </recommendedName>
</protein>
<keyword evidence="3" id="KW-1185">Reference proteome</keyword>
<proteinExistence type="predicted"/>
<evidence type="ECO:0000313" key="3">
    <source>
        <dbReference type="Proteomes" id="UP000297295"/>
    </source>
</evidence>
<dbReference type="Pfam" id="PF08350">
    <property type="entry name" value="FilR1_middle"/>
    <property type="match status" value="2"/>
</dbReference>
<dbReference type="PIRSF" id="PIRSF006692">
    <property type="entry name" value="TF_HTH_AF0396_prd"/>
    <property type="match status" value="1"/>
</dbReference>
<organism evidence="2 3">
    <name type="scientific">Methanolobus halotolerans</name>
    <dbReference type="NCBI Taxonomy" id="2052935"/>
    <lineage>
        <taxon>Archaea</taxon>
        <taxon>Methanobacteriati</taxon>
        <taxon>Methanobacteriota</taxon>
        <taxon>Stenosarchaea group</taxon>
        <taxon>Methanomicrobia</taxon>
        <taxon>Methanosarcinales</taxon>
        <taxon>Methanosarcinaceae</taxon>
        <taxon>Methanolobus</taxon>
    </lineage>
</organism>
<dbReference type="OrthoDB" id="11410at2157"/>
<feature type="domain" description="Methanogenesis regulatory protein FilR1 middle" evidence="1">
    <location>
        <begin position="105"/>
        <end position="166"/>
    </location>
</feature>
<gene>
    <name evidence="2" type="ORF">CUN85_00105</name>
</gene>
<comment type="caution">
    <text evidence="2">The sequence shown here is derived from an EMBL/GenBank/DDBJ whole genome shotgun (WGS) entry which is preliminary data.</text>
</comment>
<dbReference type="InterPro" id="IPR016490">
    <property type="entry name" value="Tscrpt_reg_HTH_AF0396-typ3"/>
</dbReference>
<reference evidence="2 3" key="1">
    <citation type="submission" date="2017-11" db="EMBL/GenBank/DDBJ databases">
        <title>Isolation and Characterization of Methanogenic Archaea from Saline Meromictic Lake at Siberia.</title>
        <authorList>
            <person name="Shen Y."/>
            <person name="Huang H.-H."/>
            <person name="Lai M.-C."/>
            <person name="Chen S.-C."/>
        </authorList>
    </citation>
    <scope>NUCLEOTIDE SEQUENCE [LARGE SCALE GENOMIC DNA]</scope>
    <source>
        <strain evidence="2 3">SY-01</strain>
    </source>
</reference>
<dbReference type="InterPro" id="IPR013561">
    <property type="entry name" value="FilR1_middle_dom"/>
</dbReference>
<feature type="domain" description="Methanogenesis regulatory protein FilR1 middle" evidence="1">
    <location>
        <begin position="177"/>
        <end position="254"/>
    </location>
</feature>
<dbReference type="AlphaFoldDB" id="A0A4E0PZY6"/>
<name>A0A4E0PZY6_9EURY</name>